<proteinExistence type="predicted"/>
<dbReference type="Proteomes" id="UP000186102">
    <property type="component" value="Unassembled WGS sequence"/>
</dbReference>
<evidence type="ECO:0000313" key="2">
    <source>
        <dbReference type="Proteomes" id="UP000186102"/>
    </source>
</evidence>
<accession>A0A1Q8QE13</accession>
<comment type="caution">
    <text evidence="1">The sequence shown here is derived from an EMBL/GenBank/DDBJ whole genome shotgun (WGS) entry which is preliminary data.</text>
</comment>
<keyword evidence="2" id="KW-1185">Reference proteome</keyword>
<gene>
    <name evidence="1" type="ORF">DSOL_5297</name>
</gene>
<dbReference type="RefSeq" id="WP_282433582.1">
    <property type="nucleotide sequence ID" value="NZ_MLBF01000111.1"/>
</dbReference>
<evidence type="ECO:0000313" key="1">
    <source>
        <dbReference type="EMBL" id="OLN25522.1"/>
    </source>
</evidence>
<reference evidence="1 2" key="1">
    <citation type="submission" date="2016-09" db="EMBL/GenBank/DDBJ databases">
        <title>Complete genome of Desulfosporosinus sp. OL.</title>
        <authorList>
            <person name="Mardanov A."/>
            <person name="Beletsky A."/>
            <person name="Panova A."/>
            <person name="Karnachuk O."/>
            <person name="Ravin N."/>
        </authorList>
    </citation>
    <scope>NUCLEOTIDE SEQUENCE [LARGE SCALE GENOMIC DNA]</scope>
    <source>
        <strain evidence="1 2">OL</strain>
    </source>
</reference>
<sequence>MGLLQSKPDDLATTGTKSGGRLLIDRMAVGVKATGARYRLL</sequence>
<dbReference type="STRING" id="1888891.DSOL_5297"/>
<dbReference type="EMBL" id="MLBF01000111">
    <property type="protein sequence ID" value="OLN25522.1"/>
    <property type="molecule type" value="Genomic_DNA"/>
</dbReference>
<organism evidence="1 2">
    <name type="scientific">Desulfosporosinus metallidurans</name>
    <dbReference type="NCBI Taxonomy" id="1888891"/>
    <lineage>
        <taxon>Bacteria</taxon>
        <taxon>Bacillati</taxon>
        <taxon>Bacillota</taxon>
        <taxon>Clostridia</taxon>
        <taxon>Eubacteriales</taxon>
        <taxon>Desulfitobacteriaceae</taxon>
        <taxon>Desulfosporosinus</taxon>
    </lineage>
</organism>
<dbReference type="AlphaFoldDB" id="A0A1Q8QE13"/>
<name>A0A1Q8QE13_9FIRM</name>
<protein>
    <submittedName>
        <fullName evidence="1">Uncharacterized protein</fullName>
    </submittedName>
</protein>